<dbReference type="GO" id="GO:0016301">
    <property type="term" value="F:kinase activity"/>
    <property type="evidence" value="ECO:0007669"/>
    <property type="project" value="UniProtKB-KW"/>
</dbReference>
<evidence type="ECO:0000313" key="2">
    <source>
        <dbReference type="Proteomes" id="UP001056268"/>
    </source>
</evidence>
<keyword evidence="1" id="KW-0808">Transferase</keyword>
<name>A0ABY4TZG0_RICCR</name>
<reference evidence="1" key="1">
    <citation type="submission" date="2022-05" db="EMBL/GenBank/DDBJ databases">
        <title>Tracking Rickettsia raoultii infection dynamics in vivo by bioorthogonal metabolic labeling.</title>
        <authorList>
            <person name="Zhu D.-Y."/>
            <person name="Jia N."/>
            <person name="Li C."/>
            <person name="Zhang M.-Z."/>
            <person name="Liu H.-B."/>
            <person name="Cao W.-C."/>
        </authorList>
    </citation>
    <scope>NUCLEOTIDE SEQUENCE</scope>
    <source>
        <strain evidence="1">BIME</strain>
    </source>
</reference>
<sequence length="57" mass="6797">MNTEQDIKFAANYFCFKLQEVRSWYFVQLILAICWNLEDGIENELFLKLADKAYSLV</sequence>
<dbReference type="Proteomes" id="UP001056268">
    <property type="component" value="Chromosome"/>
</dbReference>
<evidence type="ECO:0000313" key="1">
    <source>
        <dbReference type="EMBL" id="URW77774.1"/>
    </source>
</evidence>
<proteinExistence type="predicted"/>
<accession>A0ABY4TZG0</accession>
<gene>
    <name evidence="1" type="ORF">NBT09_07350</name>
</gene>
<keyword evidence="2" id="KW-1185">Reference proteome</keyword>
<protein>
    <submittedName>
        <fullName evidence="1">Streptomycin kinase</fullName>
    </submittedName>
</protein>
<keyword evidence="1" id="KW-0418">Kinase</keyword>
<dbReference type="RefSeq" id="WP_084793367.1">
    <property type="nucleotide sequence ID" value="NZ_CP010969.1"/>
</dbReference>
<dbReference type="EMBL" id="CP098324">
    <property type="protein sequence ID" value="URW77774.1"/>
    <property type="molecule type" value="Genomic_DNA"/>
</dbReference>
<organism evidence="1 2">
    <name type="scientific">Rickettsia conorii subsp. raoultii</name>
    <dbReference type="NCBI Taxonomy" id="369822"/>
    <lineage>
        <taxon>Bacteria</taxon>
        <taxon>Pseudomonadati</taxon>
        <taxon>Pseudomonadota</taxon>
        <taxon>Alphaproteobacteria</taxon>
        <taxon>Rickettsiales</taxon>
        <taxon>Rickettsiaceae</taxon>
        <taxon>Rickettsieae</taxon>
        <taxon>Rickettsia</taxon>
        <taxon>spotted fever group</taxon>
    </lineage>
</organism>